<evidence type="ECO:0000313" key="17">
    <source>
        <dbReference type="EnsemblPlants" id="PNT73642"/>
    </source>
</evidence>
<keyword evidence="4" id="KW-0433">Leucine-rich repeat</keyword>
<dbReference type="EnsemblPlants" id="PNT73642">
    <property type="protein sequence ID" value="PNT73642"/>
    <property type="gene ID" value="BRADI_2g61458v3"/>
</dbReference>
<dbReference type="OrthoDB" id="1394818at2759"/>
<dbReference type="FunFam" id="3.80.10.10:FF:000095">
    <property type="entry name" value="LRR receptor-like serine/threonine-protein kinase GSO1"/>
    <property type="match status" value="1"/>
</dbReference>
<feature type="domain" description="Disease resistance R13L4/SHOC-2-like LRR" evidence="15">
    <location>
        <begin position="406"/>
        <end position="512"/>
    </location>
</feature>
<evidence type="ECO:0000256" key="13">
    <source>
        <dbReference type="SAM" id="SignalP"/>
    </source>
</evidence>
<organism evidence="16">
    <name type="scientific">Brachypodium distachyon</name>
    <name type="common">Purple false brome</name>
    <name type="synonym">Trachynia distachya</name>
    <dbReference type="NCBI Taxonomy" id="15368"/>
    <lineage>
        <taxon>Eukaryota</taxon>
        <taxon>Viridiplantae</taxon>
        <taxon>Streptophyta</taxon>
        <taxon>Embryophyta</taxon>
        <taxon>Tracheophyta</taxon>
        <taxon>Spermatophyta</taxon>
        <taxon>Magnoliopsida</taxon>
        <taxon>Liliopsida</taxon>
        <taxon>Poales</taxon>
        <taxon>Poaceae</taxon>
        <taxon>BOP clade</taxon>
        <taxon>Pooideae</taxon>
        <taxon>Stipodae</taxon>
        <taxon>Brachypodieae</taxon>
        <taxon>Brachypodium</taxon>
    </lineage>
</organism>
<name>A0A2K2DH91_BRADI</name>
<dbReference type="Gramene" id="PNT73642">
    <property type="protein sequence ID" value="PNT73642"/>
    <property type="gene ID" value="BRADI_2g61458v3"/>
</dbReference>
<keyword evidence="7" id="KW-0677">Repeat</keyword>
<protein>
    <submittedName>
        <fullName evidence="16 17">Uncharacterized protein</fullName>
    </submittedName>
</protein>
<evidence type="ECO:0000256" key="3">
    <source>
        <dbReference type="ARBA" id="ARBA00022475"/>
    </source>
</evidence>
<keyword evidence="11" id="KW-0325">Glycoprotein</keyword>
<dbReference type="GO" id="GO:0005886">
    <property type="term" value="C:plasma membrane"/>
    <property type="evidence" value="ECO:0000318"/>
    <property type="project" value="GO_Central"/>
</dbReference>
<reference evidence="16" key="2">
    <citation type="submission" date="2017-06" db="EMBL/GenBank/DDBJ databases">
        <title>WGS assembly of Brachypodium distachyon.</title>
        <authorList>
            <consortium name="The International Brachypodium Initiative"/>
            <person name="Lucas S."/>
            <person name="Harmon-Smith M."/>
            <person name="Lail K."/>
            <person name="Tice H."/>
            <person name="Grimwood J."/>
            <person name="Bruce D."/>
            <person name="Barry K."/>
            <person name="Shu S."/>
            <person name="Lindquist E."/>
            <person name="Wang M."/>
            <person name="Pitluck S."/>
            <person name="Vogel J.P."/>
            <person name="Garvin D.F."/>
            <person name="Mockler T.C."/>
            <person name="Schmutz J."/>
            <person name="Rokhsar D."/>
            <person name="Bevan M.W."/>
        </authorList>
    </citation>
    <scope>NUCLEOTIDE SEQUENCE</scope>
    <source>
        <strain evidence="16">Bd21</strain>
    </source>
</reference>
<keyword evidence="8 12" id="KW-1133">Transmembrane helix</keyword>
<dbReference type="Pfam" id="PF08263">
    <property type="entry name" value="LRRNT_2"/>
    <property type="match status" value="1"/>
</dbReference>
<reference evidence="17" key="3">
    <citation type="submission" date="2018-08" db="UniProtKB">
        <authorList>
            <consortium name="EnsemblPlants"/>
        </authorList>
    </citation>
    <scope>IDENTIFICATION</scope>
    <source>
        <strain evidence="17">cv. Bd21</strain>
    </source>
</reference>
<evidence type="ECO:0000256" key="9">
    <source>
        <dbReference type="ARBA" id="ARBA00023136"/>
    </source>
</evidence>
<dbReference type="PANTHER" id="PTHR48061:SF45">
    <property type="entry name" value="LEUCINE-RICH REPEAT-CONTAINING N-TERMINAL PLANT-TYPE DOMAIN-CONTAINING PROTEIN"/>
    <property type="match status" value="1"/>
</dbReference>
<evidence type="ECO:0000259" key="14">
    <source>
        <dbReference type="Pfam" id="PF08263"/>
    </source>
</evidence>
<keyword evidence="18" id="KW-1185">Reference proteome</keyword>
<dbReference type="InterPro" id="IPR046956">
    <property type="entry name" value="RLP23-like"/>
</dbReference>
<dbReference type="Gene3D" id="3.80.10.10">
    <property type="entry name" value="Ribonuclease Inhibitor"/>
    <property type="match status" value="7"/>
</dbReference>
<evidence type="ECO:0000256" key="4">
    <source>
        <dbReference type="ARBA" id="ARBA00022614"/>
    </source>
</evidence>
<evidence type="ECO:0000256" key="7">
    <source>
        <dbReference type="ARBA" id="ARBA00022737"/>
    </source>
</evidence>
<reference evidence="16 17" key="1">
    <citation type="journal article" date="2010" name="Nature">
        <title>Genome sequencing and analysis of the model grass Brachypodium distachyon.</title>
        <authorList>
            <consortium name="International Brachypodium Initiative"/>
        </authorList>
    </citation>
    <scope>NUCLEOTIDE SEQUENCE [LARGE SCALE GENOMIC DNA]</scope>
    <source>
        <strain evidence="16 17">Bd21</strain>
    </source>
</reference>
<evidence type="ECO:0000313" key="16">
    <source>
        <dbReference type="EMBL" id="PNT73642.1"/>
    </source>
</evidence>
<dbReference type="InterPro" id="IPR013210">
    <property type="entry name" value="LRR_N_plant-typ"/>
</dbReference>
<dbReference type="FunFam" id="3.80.10.10:FF:000041">
    <property type="entry name" value="LRR receptor-like serine/threonine-protein kinase ERECTA"/>
    <property type="match status" value="2"/>
</dbReference>
<feature type="transmembrane region" description="Helical" evidence="12">
    <location>
        <begin position="1136"/>
        <end position="1156"/>
    </location>
</feature>
<dbReference type="Pfam" id="PF00560">
    <property type="entry name" value="LRR_1"/>
    <property type="match status" value="6"/>
</dbReference>
<accession>A0A2K2DH91</accession>
<proteinExistence type="inferred from homology"/>
<evidence type="ECO:0000256" key="1">
    <source>
        <dbReference type="ARBA" id="ARBA00004251"/>
    </source>
</evidence>
<evidence type="ECO:0000256" key="11">
    <source>
        <dbReference type="ARBA" id="ARBA00023180"/>
    </source>
</evidence>
<dbReference type="InterPro" id="IPR003591">
    <property type="entry name" value="Leu-rich_rpt_typical-subtyp"/>
</dbReference>
<sequence>MACATHLPAIFVLIQLYLLAASASRAPGNATASSLCHPDQAAALLQLKESFIFDYSTTTLSSWQPGTDCCHWEGVGCDDGISGGGHVTVLDLGGCGLYSYGCHAALFNLASLCYLDLSMNDFGRSRIPAVGFGRLTNLTHLNLSQSSFYGQVPSTIGNLTSLISLDLSSLNDIDPFETNNMNDILYGGNDLELREPSFETLFANLTNLRELYLDGVDISSSREEWCSGLGKSVPRLQVLSMGGCNLWGPIHSSLSSLRSLTVINLNSNSNISGVIPEFLSEFHNLSVLQLKYNHFSGSFPLKIFLLKNIRVIDVSHNDQLSGHLPEFKNGTSLETLNLYYTNFSSIKLGSFRNLMKLRRLGIDVDGRSISTMEPTDLLFNKLNSLQSLLLSFVKFSGEFGPFFSWISNLQNLTSLQLTDYYSSKIMPPLIGNLTNLTSLEITRCGFSGEIPPSIGNLSKLISLRISSCHFSGRIPSSIGNLKKLRSLDITSNRLLGGPITRDIGQLSKLMVLKLGGCGFSGTIPSTIVNLTQLIYVGLGHNDLTGEIPTSLFTSPIMLLLDLSSNQLSGPIQEFDTLNSHMSAVYLHENQITGQIPSSFFQLTSLVAMDLSSNNLTGLIQLSSPWKLRKLGYLALSNNRLSILDEEDSKPTEPLLPNLFRLELASCNMTRIPRFLMQVNHIRTLDLSRNKIQGAIPQWIWETWDDSIIILDLSNNIFTNMPLSSNMLPSRLEYLDISFNELEGQIPTPNLLTAFSSFFQVLDYSNNKFSSFMSNFTAYLSQTAYLTLSRNNISGHIPNSICDSRKLVVLDLSFNKFSGIIPSCLIEDSHLHVLNLRENHFEGTLPYNVAEHCNLQTIDLHGNKIQGQLPRSFSNCANLEILDIGNNQIVDTFPSWLGRLSHLCVLVLGSNLFYGPLAYPSRDSKFGDYFSRLQIIDISSNNFSGNLDPRWFERLTFMMANSNDTGNILGHPNFDRTPYYYDIIAITYKGQDVTFEKVRTALTVIDFSNNSFHGDIPESTGRLVSLHVLNMSHNAFTGRIPTKMGEMRQLESLDLSWNELSGEIPQELTNLTFLSTLKFCENKLYGRIPQSGQFATFENTSYERNTGLCGPPLSKPCGDSSNPNEAQVSISEDHADIVLFLFIGVGFGVGFTAGILMKWGKIGKWFRIGDALILQH</sequence>
<dbReference type="SUPFAM" id="SSF52058">
    <property type="entry name" value="L domain-like"/>
    <property type="match status" value="3"/>
</dbReference>
<keyword evidence="10" id="KW-0675">Receptor</keyword>
<dbReference type="Pfam" id="PF23598">
    <property type="entry name" value="LRR_14"/>
    <property type="match status" value="1"/>
</dbReference>
<dbReference type="EMBL" id="CM000881">
    <property type="protein sequence ID" value="PNT73642.1"/>
    <property type="molecule type" value="Genomic_DNA"/>
</dbReference>
<evidence type="ECO:0000256" key="8">
    <source>
        <dbReference type="ARBA" id="ARBA00022989"/>
    </source>
</evidence>
<gene>
    <name evidence="17" type="primary">LOC100830723</name>
    <name evidence="16" type="ORF">BRADI_2g61458v3</name>
</gene>
<keyword evidence="9 12" id="KW-0472">Membrane</keyword>
<dbReference type="AlphaFoldDB" id="A0A2K2DH91"/>
<dbReference type="Pfam" id="PF13855">
    <property type="entry name" value="LRR_8"/>
    <property type="match status" value="2"/>
</dbReference>
<dbReference type="Proteomes" id="UP000008810">
    <property type="component" value="Chromosome 2"/>
</dbReference>
<evidence type="ECO:0000256" key="2">
    <source>
        <dbReference type="ARBA" id="ARBA00009592"/>
    </source>
</evidence>
<evidence type="ECO:0000256" key="5">
    <source>
        <dbReference type="ARBA" id="ARBA00022692"/>
    </source>
</evidence>
<evidence type="ECO:0000256" key="12">
    <source>
        <dbReference type="SAM" id="Phobius"/>
    </source>
</evidence>
<keyword evidence="3" id="KW-1003">Cell membrane</keyword>
<dbReference type="InterPro" id="IPR055414">
    <property type="entry name" value="LRR_R13L4/SHOC2-like"/>
</dbReference>
<evidence type="ECO:0000259" key="15">
    <source>
        <dbReference type="Pfam" id="PF23598"/>
    </source>
</evidence>
<dbReference type="InterPro" id="IPR032675">
    <property type="entry name" value="LRR_dom_sf"/>
</dbReference>
<evidence type="ECO:0000256" key="6">
    <source>
        <dbReference type="ARBA" id="ARBA00022729"/>
    </source>
</evidence>
<comment type="subcellular location">
    <subcellularLocation>
        <location evidence="1">Cell membrane</location>
        <topology evidence="1">Single-pass type I membrane protein</topology>
    </subcellularLocation>
</comment>
<dbReference type="FunFam" id="3.80.10.10:FF:000213">
    <property type="entry name" value="Tyrosine-sulfated glycopeptide receptor 1"/>
    <property type="match status" value="1"/>
</dbReference>
<dbReference type="InterPro" id="IPR001611">
    <property type="entry name" value="Leu-rich_rpt"/>
</dbReference>
<dbReference type="SMART" id="SM00369">
    <property type="entry name" value="LRR_TYP"/>
    <property type="match status" value="10"/>
</dbReference>
<dbReference type="STRING" id="15368.A0A2K2DH91"/>
<feature type="domain" description="Leucine-rich repeat-containing N-terminal plant-type" evidence="14">
    <location>
        <begin position="37"/>
        <end position="78"/>
    </location>
</feature>
<feature type="signal peptide" evidence="13">
    <location>
        <begin position="1"/>
        <end position="23"/>
    </location>
</feature>
<dbReference type="PANTHER" id="PTHR48061">
    <property type="entry name" value="LEUCINE-RICH REPEAT RECEPTOR PROTEIN KINASE EMS1-LIKE-RELATED"/>
    <property type="match status" value="1"/>
</dbReference>
<evidence type="ECO:0000256" key="10">
    <source>
        <dbReference type="ARBA" id="ARBA00023170"/>
    </source>
</evidence>
<evidence type="ECO:0000313" key="18">
    <source>
        <dbReference type="Proteomes" id="UP000008810"/>
    </source>
</evidence>
<comment type="similarity">
    <text evidence="2">Belongs to the RLP family.</text>
</comment>
<dbReference type="ExpressionAtlas" id="A0A2K2DH91">
    <property type="expression patterns" value="baseline"/>
</dbReference>
<feature type="chain" id="PRO_5043158655" evidence="13">
    <location>
        <begin position="24"/>
        <end position="1175"/>
    </location>
</feature>
<keyword evidence="6 13" id="KW-0732">Signal</keyword>
<keyword evidence="5 12" id="KW-0812">Transmembrane</keyword>